<keyword evidence="1" id="KW-0472">Membrane</keyword>
<dbReference type="Pfam" id="PF12089">
    <property type="entry name" value="DUF3566"/>
    <property type="match status" value="1"/>
</dbReference>
<evidence type="ECO:0000259" key="2">
    <source>
        <dbReference type="Pfam" id="PF12089"/>
    </source>
</evidence>
<keyword evidence="4" id="KW-1185">Reference proteome</keyword>
<dbReference type="RefSeq" id="WP_278012801.1">
    <property type="nucleotide sequence ID" value="NZ_CP121208.1"/>
</dbReference>
<dbReference type="Proteomes" id="UP001215216">
    <property type="component" value="Chromosome"/>
</dbReference>
<evidence type="ECO:0000313" key="4">
    <source>
        <dbReference type="Proteomes" id="UP001215216"/>
    </source>
</evidence>
<feature type="transmembrane region" description="Helical" evidence="1">
    <location>
        <begin position="101"/>
        <end position="127"/>
    </location>
</feature>
<evidence type="ECO:0000313" key="3">
    <source>
        <dbReference type="EMBL" id="WFM83406.1"/>
    </source>
</evidence>
<keyword evidence="1" id="KW-0812">Transmembrane</keyword>
<proteinExistence type="predicted"/>
<protein>
    <submittedName>
        <fullName evidence="3">DUF3566 domain-containing protein</fullName>
    </submittedName>
</protein>
<dbReference type="InterPro" id="IPR021949">
    <property type="entry name" value="DUF3566_TM"/>
</dbReference>
<feature type="domain" description="DUF3566" evidence="2">
    <location>
        <begin position="28"/>
        <end position="143"/>
    </location>
</feature>
<reference evidence="3 4" key="1">
    <citation type="submission" date="2023-03" db="EMBL/GenBank/DDBJ databases">
        <title>Complete genome of Arcanobacterium canis strain DSM 25104 isolated in 2010 from a canine otitis externa in Germany.</title>
        <authorList>
            <person name="Borowiak M."/>
            <person name="Kreitlow A."/>
            <person name="Malorny B."/>
            <person name="Laemmler C."/>
            <person name="Prenger-Berninghoff E."/>
            <person name="Ploetz M."/>
            <person name="Abdulmawjood A."/>
        </authorList>
    </citation>
    <scope>NUCLEOTIDE SEQUENCE [LARGE SCALE GENOMIC DNA]</scope>
    <source>
        <strain evidence="3 4">DSM 25104</strain>
    </source>
</reference>
<gene>
    <name evidence="3" type="ORF">P7079_00035</name>
</gene>
<organism evidence="3 4">
    <name type="scientific">Arcanobacterium canis</name>
    <dbReference type="NCBI Taxonomy" id="999183"/>
    <lineage>
        <taxon>Bacteria</taxon>
        <taxon>Bacillati</taxon>
        <taxon>Actinomycetota</taxon>
        <taxon>Actinomycetes</taxon>
        <taxon>Actinomycetales</taxon>
        <taxon>Actinomycetaceae</taxon>
        <taxon>Arcanobacterium</taxon>
    </lineage>
</organism>
<dbReference type="EMBL" id="CP121208">
    <property type="protein sequence ID" value="WFM83406.1"/>
    <property type="molecule type" value="Genomic_DNA"/>
</dbReference>
<sequence>MSEEITHTAPAVTNPVKVKPATVNVGIRRVKMTVTKVDPWSALKLSFLLSVALGIMIVVAATVLWLVLDAMHVWSQLTELINTLGEPRLMELAQYMEFGRFIPFAVVVAVIEIVLFTALGAVIALIYNLVASLVGGLTLTVSDE</sequence>
<name>A0ABY8FY20_9ACTO</name>
<evidence type="ECO:0000256" key="1">
    <source>
        <dbReference type="SAM" id="Phobius"/>
    </source>
</evidence>
<keyword evidence="1" id="KW-1133">Transmembrane helix</keyword>
<accession>A0ABY8FY20</accession>
<feature type="transmembrane region" description="Helical" evidence="1">
    <location>
        <begin position="47"/>
        <end position="68"/>
    </location>
</feature>